<evidence type="ECO:0008006" key="3">
    <source>
        <dbReference type="Google" id="ProtNLM"/>
    </source>
</evidence>
<evidence type="ECO:0000313" key="2">
    <source>
        <dbReference type="Proteomes" id="UP001302349"/>
    </source>
</evidence>
<accession>A0ABZ0IYC9</accession>
<dbReference type="Proteomes" id="UP001302349">
    <property type="component" value="Chromosome"/>
</dbReference>
<proteinExistence type="predicted"/>
<gene>
    <name evidence="1" type="ORF">RT717_12820</name>
</gene>
<protein>
    <recommendedName>
        <fullName evidence="3">Lipoprotein</fullName>
    </recommendedName>
</protein>
<dbReference type="EMBL" id="CP136051">
    <property type="protein sequence ID" value="WOK09522.1"/>
    <property type="molecule type" value="Genomic_DNA"/>
</dbReference>
<evidence type="ECO:0000313" key="1">
    <source>
        <dbReference type="EMBL" id="WOK09522.1"/>
    </source>
</evidence>
<name>A0ABZ0IYC9_9BACT</name>
<dbReference type="RefSeq" id="WP_317492137.1">
    <property type="nucleotide sequence ID" value="NZ_CP136051.1"/>
</dbReference>
<reference evidence="1 2" key="1">
    <citation type="journal article" date="2023" name="Microbiol. Resour. Announc.">
        <title>Complete Genome Sequence of Imperialibacter roseus strain P4T.</title>
        <authorList>
            <person name="Tizabi D.R."/>
            <person name="Bachvaroff T."/>
            <person name="Hill R.T."/>
        </authorList>
    </citation>
    <scope>NUCLEOTIDE SEQUENCE [LARGE SCALE GENOMIC DNA]</scope>
    <source>
        <strain evidence="1 2">P4T</strain>
    </source>
</reference>
<dbReference type="PROSITE" id="PS51257">
    <property type="entry name" value="PROKAR_LIPOPROTEIN"/>
    <property type="match status" value="1"/>
</dbReference>
<organism evidence="1 2">
    <name type="scientific">Imperialibacter roseus</name>
    <dbReference type="NCBI Taxonomy" id="1324217"/>
    <lineage>
        <taxon>Bacteria</taxon>
        <taxon>Pseudomonadati</taxon>
        <taxon>Bacteroidota</taxon>
        <taxon>Cytophagia</taxon>
        <taxon>Cytophagales</taxon>
        <taxon>Flammeovirgaceae</taxon>
        <taxon>Imperialibacter</taxon>
    </lineage>
</organism>
<sequence>MNNRLSGTIFSKVFFALTLIYGITIAGCKSQNTSASETTDKAVGGSSTTSPYALTIQQSDNTSIQILGKGNRQNPYTETIDGYTILRNESKIYEYAIPGSNGKLGLSGVKANDPDQRKPEEVQFLKTIETHLRNQ</sequence>
<keyword evidence="2" id="KW-1185">Reference proteome</keyword>